<proteinExistence type="predicted"/>
<gene>
    <name evidence="1" type="ORF">ATEIFO6365_0010000100</name>
</gene>
<dbReference type="EMBL" id="BLJY01000010">
    <property type="protein sequence ID" value="GFF19228.1"/>
    <property type="molecule type" value="Genomic_DNA"/>
</dbReference>
<dbReference type="OrthoDB" id="3031538at2759"/>
<name>A0A5M3Z9W3_ASPTE</name>
<dbReference type="PANTHER" id="PTHR47657">
    <property type="entry name" value="STEROL REGULATORY ELEMENT-BINDING PROTEIN ECM22"/>
    <property type="match status" value="1"/>
</dbReference>
<dbReference type="AlphaFoldDB" id="A0A5M3Z9W3"/>
<reference evidence="1 2" key="1">
    <citation type="submission" date="2020-01" db="EMBL/GenBank/DDBJ databases">
        <title>Aspergillus terreus IFO 6365 whole genome shotgun sequence.</title>
        <authorList>
            <person name="Kanamasa S."/>
            <person name="Takahashi H."/>
        </authorList>
    </citation>
    <scope>NUCLEOTIDE SEQUENCE [LARGE SCALE GENOMIC DNA]</scope>
    <source>
        <strain evidence="1 2">IFO 6365</strain>
    </source>
</reference>
<evidence type="ECO:0000313" key="2">
    <source>
        <dbReference type="Proteomes" id="UP000452235"/>
    </source>
</evidence>
<organism evidence="1 2">
    <name type="scientific">Aspergillus terreus</name>
    <dbReference type="NCBI Taxonomy" id="33178"/>
    <lineage>
        <taxon>Eukaryota</taxon>
        <taxon>Fungi</taxon>
        <taxon>Dikarya</taxon>
        <taxon>Ascomycota</taxon>
        <taxon>Pezizomycotina</taxon>
        <taxon>Eurotiomycetes</taxon>
        <taxon>Eurotiomycetidae</taxon>
        <taxon>Eurotiales</taxon>
        <taxon>Aspergillaceae</taxon>
        <taxon>Aspergillus</taxon>
        <taxon>Aspergillus subgen. Circumdati</taxon>
    </lineage>
</organism>
<sequence>MIQVNSKLLELAFSYPFLMHASLAVALTYDRHLNGSLDCRRTSEECYHRYKSTVLLNMRLKEPIEAKDKDPIWGTAAALVVLTFSSSDARTPEEAWPLKSSGSSDLDWLHMTNGKMSLWHMVNPLRPDSLFRVMAGTFAQMQSPLPESGIGGIAGNLAAICKLRDSSTAETNPYFHAAHAVSQILVLPDGEVTTGHTQLFTRSIHGPFKEFLRKRDPAALVLLYLWHFFREELSLTG</sequence>
<evidence type="ECO:0000313" key="1">
    <source>
        <dbReference type="EMBL" id="GFF19228.1"/>
    </source>
</evidence>
<keyword evidence="2" id="KW-1185">Reference proteome</keyword>
<dbReference type="Proteomes" id="UP000452235">
    <property type="component" value="Unassembled WGS sequence"/>
</dbReference>
<comment type="caution">
    <text evidence="1">The sequence shown here is derived from an EMBL/GenBank/DDBJ whole genome shotgun (WGS) entry which is preliminary data.</text>
</comment>
<dbReference type="GO" id="GO:0000981">
    <property type="term" value="F:DNA-binding transcription factor activity, RNA polymerase II-specific"/>
    <property type="evidence" value="ECO:0007669"/>
    <property type="project" value="TreeGrafter"/>
</dbReference>
<dbReference type="InterPro" id="IPR052400">
    <property type="entry name" value="Zn2-C6_fungal_TF"/>
</dbReference>
<protein>
    <submittedName>
        <fullName evidence="1">C6 finger domain protein</fullName>
    </submittedName>
</protein>
<accession>A0A5M3Z9W3</accession>
<dbReference type="PANTHER" id="PTHR47657:SF11">
    <property type="entry name" value="FINGER DOMAIN PROTEIN, PUTATIVE (AFU_ORTHOLOGUE AFUA_1G01650)-RELATED"/>
    <property type="match status" value="1"/>
</dbReference>